<evidence type="ECO:0000256" key="2">
    <source>
        <dbReference type="ARBA" id="ARBA00022525"/>
    </source>
</evidence>
<dbReference type="CDD" id="cd00190">
    <property type="entry name" value="Tryp_SPc"/>
    <property type="match status" value="1"/>
</dbReference>
<dbReference type="Pfam" id="PF00089">
    <property type="entry name" value="Trypsin"/>
    <property type="match status" value="1"/>
</dbReference>
<gene>
    <name evidence="6" type="primary">TRYP_9</name>
    <name evidence="6" type="ORF">Anas_11344</name>
</gene>
<keyword evidence="2" id="KW-0964">Secreted</keyword>
<dbReference type="PRINTS" id="PR00722">
    <property type="entry name" value="CHYMOTRYPSIN"/>
</dbReference>
<keyword evidence="3" id="KW-1015">Disulfide bond</keyword>
<dbReference type="OrthoDB" id="10059102at2759"/>
<evidence type="ECO:0000313" key="7">
    <source>
        <dbReference type="Proteomes" id="UP000326759"/>
    </source>
</evidence>
<dbReference type="GO" id="GO:0005576">
    <property type="term" value="C:extracellular region"/>
    <property type="evidence" value="ECO:0007669"/>
    <property type="project" value="UniProtKB-SubCell"/>
</dbReference>
<keyword evidence="7" id="KW-1185">Reference proteome</keyword>
<organism evidence="6 7">
    <name type="scientific">Armadillidium nasatum</name>
    <dbReference type="NCBI Taxonomy" id="96803"/>
    <lineage>
        <taxon>Eukaryota</taxon>
        <taxon>Metazoa</taxon>
        <taxon>Ecdysozoa</taxon>
        <taxon>Arthropoda</taxon>
        <taxon>Crustacea</taxon>
        <taxon>Multicrustacea</taxon>
        <taxon>Malacostraca</taxon>
        <taxon>Eumalacostraca</taxon>
        <taxon>Peracarida</taxon>
        <taxon>Isopoda</taxon>
        <taxon>Oniscidea</taxon>
        <taxon>Crinocheta</taxon>
        <taxon>Armadillidiidae</taxon>
        <taxon>Armadillidium</taxon>
    </lineage>
</organism>
<comment type="subcellular location">
    <subcellularLocation>
        <location evidence="1">Secreted</location>
    </subcellularLocation>
</comment>
<name>A0A5N5SQJ8_9CRUS</name>
<dbReference type="SUPFAM" id="SSF50494">
    <property type="entry name" value="Trypsin-like serine proteases"/>
    <property type="match status" value="1"/>
</dbReference>
<evidence type="ECO:0000313" key="6">
    <source>
        <dbReference type="EMBL" id="KAB7496373.1"/>
    </source>
</evidence>
<dbReference type="GO" id="GO:0004252">
    <property type="term" value="F:serine-type endopeptidase activity"/>
    <property type="evidence" value="ECO:0007669"/>
    <property type="project" value="InterPro"/>
</dbReference>
<dbReference type="PROSITE" id="PS00135">
    <property type="entry name" value="TRYPSIN_SER"/>
    <property type="match status" value="1"/>
</dbReference>
<dbReference type="FunFam" id="2.40.10.10:FF:000047">
    <property type="entry name" value="Trypsin eta"/>
    <property type="match status" value="1"/>
</dbReference>
<dbReference type="SMART" id="SM00020">
    <property type="entry name" value="Tryp_SPc"/>
    <property type="match status" value="1"/>
</dbReference>
<evidence type="ECO:0000256" key="4">
    <source>
        <dbReference type="SAM" id="SignalP"/>
    </source>
</evidence>
<dbReference type="InterPro" id="IPR001254">
    <property type="entry name" value="Trypsin_dom"/>
</dbReference>
<comment type="caution">
    <text evidence="6">The sequence shown here is derived from an EMBL/GenBank/DDBJ whole genome shotgun (WGS) entry which is preliminary data.</text>
</comment>
<dbReference type="GO" id="GO:0016485">
    <property type="term" value="P:protein processing"/>
    <property type="evidence" value="ECO:0007669"/>
    <property type="project" value="UniProtKB-ARBA"/>
</dbReference>
<proteinExistence type="predicted"/>
<feature type="domain" description="Peptidase S1" evidence="5">
    <location>
        <begin position="4"/>
        <end position="240"/>
    </location>
</feature>
<protein>
    <submittedName>
        <fullName evidence="6">Trypsin-1</fullName>
    </submittedName>
</protein>
<dbReference type="InterPro" id="IPR009003">
    <property type="entry name" value="Peptidase_S1_PA"/>
</dbReference>
<keyword evidence="4" id="KW-0732">Signal</keyword>
<evidence type="ECO:0000256" key="1">
    <source>
        <dbReference type="ARBA" id="ARBA00004613"/>
    </source>
</evidence>
<reference evidence="6 7" key="1">
    <citation type="journal article" date="2019" name="PLoS Biol.">
        <title>Sex chromosomes control vertical transmission of feminizing Wolbachia symbionts in an isopod.</title>
        <authorList>
            <person name="Becking T."/>
            <person name="Chebbi M.A."/>
            <person name="Giraud I."/>
            <person name="Moumen B."/>
            <person name="Laverre T."/>
            <person name="Caubet Y."/>
            <person name="Peccoud J."/>
            <person name="Gilbert C."/>
            <person name="Cordaux R."/>
        </authorList>
    </citation>
    <scope>NUCLEOTIDE SEQUENCE [LARGE SCALE GENOMIC DNA]</scope>
    <source>
        <strain evidence="6">ANa2</strain>
        <tissue evidence="6">Whole body excluding digestive tract and cuticle</tissue>
    </source>
</reference>
<dbReference type="Proteomes" id="UP000326759">
    <property type="component" value="Unassembled WGS sequence"/>
</dbReference>
<dbReference type="InterPro" id="IPR033116">
    <property type="entry name" value="TRYPSIN_SER"/>
</dbReference>
<dbReference type="AlphaFoldDB" id="A0A5N5SQJ8"/>
<dbReference type="Gene3D" id="2.40.10.10">
    <property type="entry name" value="Trypsin-like serine proteases"/>
    <property type="match status" value="2"/>
</dbReference>
<evidence type="ECO:0000259" key="5">
    <source>
        <dbReference type="PROSITE" id="PS50240"/>
    </source>
</evidence>
<dbReference type="PROSITE" id="PS50240">
    <property type="entry name" value="TRYPSIN_DOM"/>
    <property type="match status" value="1"/>
</dbReference>
<accession>A0A5N5SQJ8</accession>
<dbReference type="InterPro" id="IPR001314">
    <property type="entry name" value="Peptidase_S1A"/>
</dbReference>
<dbReference type="InterPro" id="IPR043504">
    <property type="entry name" value="Peptidase_S1_PA_chymotrypsin"/>
</dbReference>
<feature type="signal peptide" evidence="4">
    <location>
        <begin position="1"/>
        <end position="18"/>
    </location>
</feature>
<dbReference type="PANTHER" id="PTHR24252">
    <property type="entry name" value="ACROSIN-RELATED"/>
    <property type="match status" value="1"/>
</dbReference>
<feature type="chain" id="PRO_5024319516" evidence="4">
    <location>
        <begin position="19"/>
        <end position="240"/>
    </location>
</feature>
<evidence type="ECO:0000256" key="3">
    <source>
        <dbReference type="ARBA" id="ARBA00023157"/>
    </source>
</evidence>
<dbReference type="EMBL" id="SEYY01021420">
    <property type="protein sequence ID" value="KAB7496373.1"/>
    <property type="molecule type" value="Genomic_DNA"/>
</dbReference>
<dbReference type="PANTHER" id="PTHR24252:SF7">
    <property type="entry name" value="HYALIN"/>
    <property type="match status" value="1"/>
</dbReference>
<sequence length="240" mass="26238">MIKIVLLTILLVEALAPGEFPYQLSFQELTILDNYFHFCGASIYNEFTALCAGHCVYGEDYDDPQDLFVVAGEYDLSVESGDEQRIRVSQIALHEDYDGANYYNDISLLRVNTSFTFNDLVGPVTLPAQGQQTTGNCTVTGWGDLEEGGSSPSILQKVVVPVVSDEDCNNDYILTTFTESWLCAGQAGKDSCQGDSGGPLLCGDYQGGIVSWGNGCARARFPGVYTEVAYFVDWILAHAW</sequence>